<organism evidence="2 3">
    <name type="scientific">Pseudocohnilembus persalinus</name>
    <name type="common">Ciliate</name>
    <dbReference type="NCBI Taxonomy" id="266149"/>
    <lineage>
        <taxon>Eukaryota</taxon>
        <taxon>Sar</taxon>
        <taxon>Alveolata</taxon>
        <taxon>Ciliophora</taxon>
        <taxon>Intramacronucleata</taxon>
        <taxon>Oligohymenophorea</taxon>
        <taxon>Scuticociliatia</taxon>
        <taxon>Philasterida</taxon>
        <taxon>Pseudocohnilembidae</taxon>
        <taxon>Pseudocohnilembus</taxon>
    </lineage>
</organism>
<comment type="caution">
    <text evidence="2">The sequence shown here is derived from an EMBL/GenBank/DDBJ whole genome shotgun (WGS) entry which is preliminary data.</text>
</comment>
<proteinExistence type="predicted"/>
<reference evidence="2 3" key="1">
    <citation type="journal article" date="2015" name="Sci. Rep.">
        <title>Genome of the facultative scuticociliatosis pathogen Pseudocohnilembus persalinus provides insight into its virulence through horizontal gene transfer.</title>
        <authorList>
            <person name="Xiong J."/>
            <person name="Wang G."/>
            <person name="Cheng J."/>
            <person name="Tian M."/>
            <person name="Pan X."/>
            <person name="Warren A."/>
            <person name="Jiang C."/>
            <person name="Yuan D."/>
            <person name="Miao W."/>
        </authorList>
    </citation>
    <scope>NUCLEOTIDE SEQUENCE [LARGE SCALE GENOMIC DNA]</scope>
    <source>
        <strain evidence="2">36N120E</strain>
    </source>
</reference>
<dbReference type="EMBL" id="LDAU01000232">
    <property type="protein sequence ID" value="KRW98724.1"/>
    <property type="molecule type" value="Genomic_DNA"/>
</dbReference>
<keyword evidence="3" id="KW-1185">Reference proteome</keyword>
<dbReference type="AlphaFoldDB" id="A0A0V0Q9J3"/>
<evidence type="ECO:0000256" key="1">
    <source>
        <dbReference type="SAM" id="MobiDB-lite"/>
    </source>
</evidence>
<feature type="compositionally biased region" description="Basic and acidic residues" evidence="1">
    <location>
        <begin position="1"/>
        <end position="24"/>
    </location>
</feature>
<name>A0A0V0Q9J3_PSEPJ</name>
<evidence type="ECO:0000313" key="2">
    <source>
        <dbReference type="EMBL" id="KRW98724.1"/>
    </source>
</evidence>
<gene>
    <name evidence="2" type="ORF">PPERSA_00312</name>
</gene>
<dbReference type="Proteomes" id="UP000054937">
    <property type="component" value="Unassembled WGS sequence"/>
</dbReference>
<accession>A0A0V0Q9J3</accession>
<protein>
    <submittedName>
        <fullName evidence="2">Uncharacterized protein</fullName>
    </submittedName>
</protein>
<evidence type="ECO:0000313" key="3">
    <source>
        <dbReference type="Proteomes" id="UP000054937"/>
    </source>
</evidence>
<dbReference type="InParanoid" id="A0A0V0Q9J3"/>
<sequence length="243" mass="28394">MKGKEDQTKKIDNNSGNEETKSQDKSSVQKVQRMENLKEQNRYQLKLLEKQAKHGFHIKYRDDEENTPKKVHTEDENDLQIIRYIETQVGKGNIQKEIVEKLSPTFYKGYLTQSGRLTDDLKFYAHCIMYLDKSDSNVNNAMYESTKNSILSTSKYSSDLLKTLSYSMFINRADEYEDYQEKLDILILSFTTVYSVFLNESINNKQLYVESPSLLKNTLIKYVEKASDAEMAEEVISFIEQYV</sequence>
<feature type="region of interest" description="Disordered" evidence="1">
    <location>
        <begin position="1"/>
        <end position="36"/>
    </location>
</feature>